<feature type="compositionally biased region" description="Basic residues" evidence="1">
    <location>
        <begin position="26"/>
        <end position="40"/>
    </location>
</feature>
<proteinExistence type="predicted"/>
<evidence type="ECO:0000313" key="3">
    <source>
        <dbReference type="Proteomes" id="UP001157167"/>
    </source>
</evidence>
<comment type="caution">
    <text evidence="2">The sequence shown here is derived from an EMBL/GenBank/DDBJ whole genome shotgun (WGS) entry which is preliminary data.</text>
</comment>
<gene>
    <name evidence="2" type="ORF">GCM10007933_20490</name>
</gene>
<reference evidence="3" key="1">
    <citation type="journal article" date="2019" name="Int. J. Syst. Evol. Microbiol.">
        <title>The Global Catalogue of Microorganisms (GCM) 10K type strain sequencing project: providing services to taxonomists for standard genome sequencing and annotation.</title>
        <authorList>
            <consortium name="The Broad Institute Genomics Platform"/>
            <consortium name="The Broad Institute Genome Sequencing Center for Infectious Disease"/>
            <person name="Wu L."/>
            <person name="Ma J."/>
        </authorList>
    </citation>
    <scope>NUCLEOTIDE SEQUENCE [LARGE SCALE GENOMIC DNA]</scope>
    <source>
        <strain evidence="3">NBRC 102407</strain>
    </source>
</reference>
<feature type="region of interest" description="Disordered" evidence="1">
    <location>
        <begin position="9"/>
        <end position="48"/>
    </location>
</feature>
<evidence type="ECO:0000256" key="1">
    <source>
        <dbReference type="SAM" id="MobiDB-lite"/>
    </source>
</evidence>
<keyword evidence="3" id="KW-1185">Reference proteome</keyword>
<dbReference type="Proteomes" id="UP001157167">
    <property type="component" value="Unassembled WGS sequence"/>
</dbReference>
<dbReference type="EMBL" id="BSPX01000027">
    <property type="protein sequence ID" value="GLT22589.1"/>
    <property type="molecule type" value="Genomic_DNA"/>
</dbReference>
<name>A0ABQ6FBD4_9RHOO</name>
<evidence type="ECO:0000313" key="2">
    <source>
        <dbReference type="EMBL" id="GLT22589.1"/>
    </source>
</evidence>
<protein>
    <submittedName>
        <fullName evidence="2">Uncharacterized protein</fullName>
    </submittedName>
</protein>
<organism evidence="2 3">
    <name type="scientific">Zoogloea oryzae</name>
    <dbReference type="NCBI Taxonomy" id="310767"/>
    <lineage>
        <taxon>Bacteria</taxon>
        <taxon>Pseudomonadati</taxon>
        <taxon>Pseudomonadota</taxon>
        <taxon>Betaproteobacteria</taxon>
        <taxon>Rhodocyclales</taxon>
        <taxon>Zoogloeaceae</taxon>
        <taxon>Zoogloea</taxon>
    </lineage>
</organism>
<accession>A0ABQ6FBD4</accession>
<sequence>MKNLIFKLNKFKSDLNPRPSEGNCPPRHRSRPRRPGRAPRRQPGAAAVPMGAKIGKLGIAAPHPRGAGVALSPPPSTLYRVTALVAAARRRLTRDWRAA</sequence>